<dbReference type="SUPFAM" id="SSF117856">
    <property type="entry name" value="AF0104/ALDC/Ptd012-like"/>
    <property type="match status" value="2"/>
</dbReference>
<dbReference type="EMBL" id="CYRX01000004">
    <property type="protein sequence ID" value="CUH58747.1"/>
    <property type="molecule type" value="Genomic_DNA"/>
</dbReference>
<name>A0A0P1EVH1_9RHOB</name>
<dbReference type="RefSeq" id="WP_058122125.1">
    <property type="nucleotide sequence ID" value="NZ_CYRX01000004.1"/>
</dbReference>
<evidence type="ECO:0000313" key="2">
    <source>
        <dbReference type="Proteomes" id="UP000051298"/>
    </source>
</evidence>
<sequence>MKLVKHPGPVRATRCDLVPCAGHEIEVTLAADIPLMQSVEQALSPLGIDGAWLECADAPVSTLSYVGPVIDSGQERAAWYSATRQFEQGRIERIGMMVGQHEGAFFLHGHGLWGPTEGPLLAGHILAGETRLSKPVTAKGLAIDGAMFDRRPDAETKFDLFHAVETTPSQGDLAALRLMPNQDVTTAIDNACMSLGWDSAQVYGLGSLNGVTLEGGAGLSPQPTEFLIEKAAAGTSALPPEIIIVGLEGTPIQKGRLVRGENAVLITAELILRRTQH</sequence>
<proteinExistence type="predicted"/>
<evidence type="ECO:0000313" key="1">
    <source>
        <dbReference type="EMBL" id="CUH58747.1"/>
    </source>
</evidence>
<reference evidence="1 2" key="1">
    <citation type="submission" date="2015-09" db="EMBL/GenBank/DDBJ databases">
        <authorList>
            <consortium name="Swine Surveillance"/>
        </authorList>
    </citation>
    <scope>NUCLEOTIDE SEQUENCE [LARGE SCALE GENOMIC DNA]</scope>
    <source>
        <strain evidence="1 2">CECT 5294</strain>
    </source>
</reference>
<dbReference type="Gene3D" id="3.30.1330.80">
    <property type="entry name" value="Hypothetical protein, similar to alpha- acetolactate decarboxylase, domain 2"/>
    <property type="match status" value="1"/>
</dbReference>
<accession>A0A0P1EVH1</accession>
<dbReference type="AlphaFoldDB" id="A0A0P1EVH1"/>
<organism evidence="1 2">
    <name type="scientific">Thalassobacter stenotrophicus</name>
    <dbReference type="NCBI Taxonomy" id="266809"/>
    <lineage>
        <taxon>Bacteria</taxon>
        <taxon>Pseudomonadati</taxon>
        <taxon>Pseudomonadota</taxon>
        <taxon>Alphaproteobacteria</taxon>
        <taxon>Rhodobacterales</taxon>
        <taxon>Roseobacteraceae</taxon>
        <taxon>Thalassobacter</taxon>
    </lineage>
</organism>
<protein>
    <recommendedName>
        <fullName evidence="3">DUF296 domain-containing protein</fullName>
    </recommendedName>
</protein>
<evidence type="ECO:0008006" key="3">
    <source>
        <dbReference type="Google" id="ProtNLM"/>
    </source>
</evidence>
<dbReference type="Proteomes" id="UP000051298">
    <property type="component" value="Unassembled WGS sequence"/>
</dbReference>
<gene>
    <name evidence="1" type="ORF">THS5294_00025</name>
</gene>